<evidence type="ECO:0000313" key="5">
    <source>
        <dbReference type="Proteomes" id="UP000249902"/>
    </source>
</evidence>
<accession>A0AAX2I9H5</accession>
<protein>
    <submittedName>
        <fullName evidence="4">PG32</fullName>
    </submittedName>
</protein>
<reference evidence="4 5" key="1">
    <citation type="submission" date="2018-06" db="EMBL/GenBank/DDBJ databases">
        <authorList>
            <consortium name="Pathogen Informatics"/>
            <person name="Doyle S."/>
        </authorList>
    </citation>
    <scope>NUCLEOTIDE SEQUENCE [LARGE SCALE GENOMIC DNA]</scope>
    <source>
        <strain evidence="4 5">NCTC11653</strain>
    </source>
</reference>
<dbReference type="InterPro" id="IPR006665">
    <property type="entry name" value="OmpA-like"/>
</dbReference>
<dbReference type="PANTHER" id="PTHR30329">
    <property type="entry name" value="STATOR ELEMENT OF FLAGELLAR MOTOR COMPLEX"/>
    <property type="match status" value="1"/>
</dbReference>
<evidence type="ECO:0000256" key="2">
    <source>
        <dbReference type="SAM" id="Coils"/>
    </source>
</evidence>
<proteinExistence type="predicted"/>
<dbReference type="InterPro" id="IPR036737">
    <property type="entry name" value="OmpA-like_sf"/>
</dbReference>
<dbReference type="Gene3D" id="3.30.1330.60">
    <property type="entry name" value="OmpA-like domain"/>
    <property type="match status" value="1"/>
</dbReference>
<dbReference type="PROSITE" id="PS51123">
    <property type="entry name" value="OMPA_2"/>
    <property type="match status" value="1"/>
</dbReference>
<dbReference type="SUPFAM" id="SSF103088">
    <property type="entry name" value="OmpA-like"/>
    <property type="match status" value="1"/>
</dbReference>
<dbReference type="EMBL" id="UAVP01000007">
    <property type="protein sequence ID" value="SQA75000.1"/>
    <property type="molecule type" value="Genomic_DNA"/>
</dbReference>
<dbReference type="Pfam" id="PF00691">
    <property type="entry name" value="OmpA"/>
    <property type="match status" value="1"/>
</dbReference>
<organism evidence="4 5">
    <name type="scientific">Capnocytophaga sputigena</name>
    <dbReference type="NCBI Taxonomy" id="1019"/>
    <lineage>
        <taxon>Bacteria</taxon>
        <taxon>Pseudomonadati</taxon>
        <taxon>Bacteroidota</taxon>
        <taxon>Flavobacteriia</taxon>
        <taxon>Flavobacteriales</taxon>
        <taxon>Flavobacteriaceae</taxon>
        <taxon>Capnocytophaga</taxon>
    </lineage>
</organism>
<gene>
    <name evidence="4" type="ORF">NCTC11653_00895</name>
</gene>
<evidence type="ECO:0000259" key="3">
    <source>
        <dbReference type="PROSITE" id="PS51123"/>
    </source>
</evidence>
<sequence>MLFKNEVVTKNSYTFAAILIVNKFFFNFIFMKRTLLSVAAIVATFVSANAQEMLSKSKFFDNWQVGVKGGGFSWTTREAFIKNTRATFGAEIGKQISPAFRLGVEGMAYVRPVDFDNATEYGNFVDMSNVSLVGTVNLSNLIAGYKGTPRFFEVEGFAGLGWCHLYPQGADNRKAPKVLNGMTSQFGSNLLFNLGQSKAWGIKISPALIYFVDGVENRAESNSQNELNLKNSWTQVTAGVVYRFKGSNGAHHFTTAAQAPDNSAELARLRDELNGKNKQLADNQKQIKNLQDELEAARNKKPEVVEKVVTKNKKTLESVVTFRVAKSTIDASQLPNVERIASYLNKYRNAKVSIKGYASPEGDLEKNKKLATARAEAVKTLLVKRYKISADRIEAEGNGIGDMFSEPDWNRVSIANIVE</sequence>
<dbReference type="Proteomes" id="UP000249902">
    <property type="component" value="Unassembled WGS sequence"/>
</dbReference>
<comment type="caution">
    <text evidence="4">The sequence shown here is derived from an EMBL/GenBank/DDBJ whole genome shotgun (WGS) entry which is preliminary data.</text>
</comment>
<evidence type="ECO:0000256" key="1">
    <source>
        <dbReference type="PROSITE-ProRule" id="PRU00473"/>
    </source>
</evidence>
<dbReference type="PANTHER" id="PTHR30329:SF21">
    <property type="entry name" value="LIPOPROTEIN YIAD-RELATED"/>
    <property type="match status" value="1"/>
</dbReference>
<name>A0AAX2I9H5_CAPSP</name>
<dbReference type="GO" id="GO:0016020">
    <property type="term" value="C:membrane"/>
    <property type="evidence" value="ECO:0007669"/>
    <property type="project" value="UniProtKB-UniRule"/>
</dbReference>
<dbReference type="InterPro" id="IPR050330">
    <property type="entry name" value="Bact_OuterMem_StrucFunc"/>
</dbReference>
<dbReference type="AlphaFoldDB" id="A0AAX2I9H5"/>
<keyword evidence="1" id="KW-0472">Membrane</keyword>
<dbReference type="CDD" id="cd07185">
    <property type="entry name" value="OmpA_C-like"/>
    <property type="match status" value="1"/>
</dbReference>
<keyword evidence="2" id="KW-0175">Coiled coil</keyword>
<feature type="coiled-coil region" evidence="2">
    <location>
        <begin position="263"/>
        <end position="307"/>
    </location>
</feature>
<feature type="domain" description="OmpA-like" evidence="3">
    <location>
        <begin position="309"/>
        <end position="419"/>
    </location>
</feature>
<evidence type="ECO:0000313" key="4">
    <source>
        <dbReference type="EMBL" id="SQA75000.1"/>
    </source>
</evidence>